<comment type="caution">
    <text evidence="4">The sequence shown here is derived from an EMBL/GenBank/DDBJ whole genome shotgun (WGS) entry which is preliminary data.</text>
</comment>
<dbReference type="OMA" id="METWTET"/>
<dbReference type="Proteomes" id="UP001142055">
    <property type="component" value="Chromosome 1"/>
</dbReference>
<evidence type="ECO:0000256" key="2">
    <source>
        <dbReference type="SAM" id="MobiDB-lite"/>
    </source>
</evidence>
<dbReference type="GO" id="GO:0005509">
    <property type="term" value="F:calcium ion binding"/>
    <property type="evidence" value="ECO:0007669"/>
    <property type="project" value="InterPro"/>
</dbReference>
<dbReference type="SUPFAM" id="SSF47473">
    <property type="entry name" value="EF-hand"/>
    <property type="match status" value="1"/>
</dbReference>
<dbReference type="PANTHER" id="PTHR14907:SF2">
    <property type="entry name" value="SUPPRESSOR APC DOMAIN-CONTAINING PROTEIN 2"/>
    <property type="match status" value="1"/>
</dbReference>
<dbReference type="OrthoDB" id="10035013at2759"/>
<dbReference type="Pfam" id="PF25825">
    <property type="entry name" value="SAPC2_N"/>
    <property type="match status" value="1"/>
</dbReference>
<feature type="coiled-coil region" evidence="1">
    <location>
        <begin position="548"/>
        <end position="582"/>
    </location>
</feature>
<evidence type="ECO:0000313" key="4">
    <source>
        <dbReference type="EMBL" id="KAJ6222219.1"/>
    </source>
</evidence>
<dbReference type="InterPro" id="IPR011992">
    <property type="entry name" value="EF-hand-dom_pair"/>
</dbReference>
<evidence type="ECO:0000313" key="5">
    <source>
        <dbReference type="Proteomes" id="UP001142055"/>
    </source>
</evidence>
<dbReference type="InterPro" id="IPR026828">
    <property type="entry name" value="SAPC2_1/2"/>
</dbReference>
<reference evidence="4" key="1">
    <citation type="submission" date="2022-12" db="EMBL/GenBank/DDBJ databases">
        <title>Genome assemblies of Blomia tropicalis.</title>
        <authorList>
            <person name="Cui Y."/>
        </authorList>
    </citation>
    <scope>NUCLEOTIDE SEQUENCE</scope>
    <source>
        <tissue evidence="4">Adult mites</tissue>
    </source>
</reference>
<feature type="domain" description="EF-hand" evidence="3">
    <location>
        <begin position="20"/>
        <end position="55"/>
    </location>
</feature>
<name>A0A9Q0RPX3_BLOTA</name>
<proteinExistence type="predicted"/>
<gene>
    <name evidence="4" type="ORF">RDWZM_000764</name>
</gene>
<keyword evidence="1" id="KW-0175">Coiled coil</keyword>
<dbReference type="AlphaFoldDB" id="A0A9Q0RPX3"/>
<dbReference type="EMBL" id="JAPWDV010000001">
    <property type="protein sequence ID" value="KAJ6222219.1"/>
    <property type="molecule type" value="Genomic_DNA"/>
</dbReference>
<dbReference type="InterPro" id="IPR002048">
    <property type="entry name" value="EF_hand_dom"/>
</dbReference>
<accession>A0A9Q0RPX3</accession>
<evidence type="ECO:0000259" key="3">
    <source>
        <dbReference type="PROSITE" id="PS50222"/>
    </source>
</evidence>
<dbReference type="PROSITE" id="PS50222">
    <property type="entry name" value="EF_HAND_2"/>
    <property type="match status" value="1"/>
</dbReference>
<organism evidence="4 5">
    <name type="scientific">Blomia tropicalis</name>
    <name type="common">Mite</name>
    <dbReference type="NCBI Taxonomy" id="40697"/>
    <lineage>
        <taxon>Eukaryota</taxon>
        <taxon>Metazoa</taxon>
        <taxon>Ecdysozoa</taxon>
        <taxon>Arthropoda</taxon>
        <taxon>Chelicerata</taxon>
        <taxon>Arachnida</taxon>
        <taxon>Acari</taxon>
        <taxon>Acariformes</taxon>
        <taxon>Sarcoptiformes</taxon>
        <taxon>Astigmata</taxon>
        <taxon>Glycyphagoidea</taxon>
        <taxon>Echimyopodidae</taxon>
        <taxon>Blomia</taxon>
    </lineage>
</organism>
<sequence length="602" mass="67674">MIELCEATEDNPFIHGMSKQFVKALQQLFDVMDTDHTGTIKYTDLAKQWEEDQSDPFFPKGLITCLAKVVLPNGLLTFDRFCAGIKLCLLKNQVELKEGKDVDVHVPIGMINENSTRSDGPTMFIERPSSQPQVIAPPPPPPSLPPTLSSSSMSEINNNSSFCNKNNMSSSFHSSSTFNCNNSSTNNTISNDDQSKAKKLPLPSYEQVMAAKSKSTSKLALDCMANSSQSSFGEDGGNGSNCVVHMTQFATINGHHNRTNSIHGNEQGQIVRPILNVYENFSTLSNDNARYRAKSMSHLENISSNQLVMPYETSDNAIKTTTNGDYDSSKQSTNVSTTSLTVKNLNATTSGLQPKTLSRNCILKTLQNWRDNILHHKVPAVDSNEITVSKNIEISSPISDEGNGIMLRRNVQKRREPRRHTVGANGIDLYAIKRFQQLEQEKDILIRGLNEIDKTKEWYIRQIACIQDKINFAGRSGSFPSDCNIDAYQERINFQSARIHNLNQHLIALREANQNFPLHMNLAIRPFNGVQRIDPNQPKQLVLNPNLVNKLKDQNRLLTDEVSRKSDRITQLEREKSSLIRELFQARTYSSYYNGDFDDTFM</sequence>
<keyword evidence="5" id="KW-1185">Reference proteome</keyword>
<feature type="region of interest" description="Disordered" evidence="2">
    <location>
        <begin position="129"/>
        <end position="151"/>
    </location>
</feature>
<dbReference type="Pfam" id="PF11414">
    <property type="entry name" value="Suppressor_APC"/>
    <property type="match status" value="1"/>
</dbReference>
<feature type="compositionally biased region" description="Pro residues" evidence="2">
    <location>
        <begin position="135"/>
        <end position="145"/>
    </location>
</feature>
<evidence type="ECO:0000256" key="1">
    <source>
        <dbReference type="SAM" id="Coils"/>
    </source>
</evidence>
<dbReference type="InterPro" id="IPR057953">
    <property type="entry name" value="SAPC2_N"/>
</dbReference>
<protein>
    <recommendedName>
        <fullName evidence="3">EF-hand domain-containing protein</fullName>
    </recommendedName>
</protein>
<dbReference type="PANTHER" id="PTHR14907">
    <property type="entry name" value="FI14130P"/>
    <property type="match status" value="1"/>
</dbReference>